<feature type="chain" id="PRO_5041208293" description="Secreted protein" evidence="1">
    <location>
        <begin position="19"/>
        <end position="72"/>
    </location>
</feature>
<name>A0AA40AZZ5_9PEZI</name>
<evidence type="ECO:0000256" key="1">
    <source>
        <dbReference type="SAM" id="SignalP"/>
    </source>
</evidence>
<protein>
    <recommendedName>
        <fullName evidence="4">Secreted protein</fullName>
    </recommendedName>
</protein>
<keyword evidence="1" id="KW-0732">Signal</keyword>
<proteinExistence type="predicted"/>
<dbReference type="AlphaFoldDB" id="A0AA40AZZ5"/>
<organism evidence="2 3">
    <name type="scientific">Lasiosphaeris hirsuta</name>
    <dbReference type="NCBI Taxonomy" id="260670"/>
    <lineage>
        <taxon>Eukaryota</taxon>
        <taxon>Fungi</taxon>
        <taxon>Dikarya</taxon>
        <taxon>Ascomycota</taxon>
        <taxon>Pezizomycotina</taxon>
        <taxon>Sordariomycetes</taxon>
        <taxon>Sordariomycetidae</taxon>
        <taxon>Sordariales</taxon>
        <taxon>Lasiosphaeriaceae</taxon>
        <taxon>Lasiosphaeris</taxon>
    </lineage>
</organism>
<feature type="signal peptide" evidence="1">
    <location>
        <begin position="1"/>
        <end position="18"/>
    </location>
</feature>
<evidence type="ECO:0008006" key="4">
    <source>
        <dbReference type="Google" id="ProtNLM"/>
    </source>
</evidence>
<keyword evidence="3" id="KW-1185">Reference proteome</keyword>
<feature type="non-terminal residue" evidence="2">
    <location>
        <position position="72"/>
    </location>
</feature>
<accession>A0AA40AZZ5</accession>
<dbReference type="EMBL" id="JAUKUA010000002">
    <property type="protein sequence ID" value="KAK0725111.1"/>
    <property type="molecule type" value="Genomic_DNA"/>
</dbReference>
<gene>
    <name evidence="2" type="ORF">B0H67DRAFT_569593</name>
</gene>
<comment type="caution">
    <text evidence="2">The sequence shown here is derived from an EMBL/GenBank/DDBJ whole genome shotgun (WGS) entry which is preliminary data.</text>
</comment>
<dbReference type="Proteomes" id="UP001172102">
    <property type="component" value="Unassembled WGS sequence"/>
</dbReference>
<reference evidence="2" key="1">
    <citation type="submission" date="2023-06" db="EMBL/GenBank/DDBJ databases">
        <title>Genome-scale phylogeny and comparative genomics of the fungal order Sordariales.</title>
        <authorList>
            <consortium name="Lawrence Berkeley National Laboratory"/>
            <person name="Hensen N."/>
            <person name="Bonometti L."/>
            <person name="Westerberg I."/>
            <person name="Brannstrom I.O."/>
            <person name="Guillou S."/>
            <person name="Cros-Aarteil S."/>
            <person name="Calhoun S."/>
            <person name="Haridas S."/>
            <person name="Kuo A."/>
            <person name="Mondo S."/>
            <person name="Pangilinan J."/>
            <person name="Riley R."/>
            <person name="Labutti K."/>
            <person name="Andreopoulos B."/>
            <person name="Lipzen A."/>
            <person name="Chen C."/>
            <person name="Yanf M."/>
            <person name="Daum C."/>
            <person name="Ng V."/>
            <person name="Clum A."/>
            <person name="Steindorff A."/>
            <person name="Ohm R."/>
            <person name="Martin F."/>
            <person name="Silar P."/>
            <person name="Natvig D."/>
            <person name="Lalanne C."/>
            <person name="Gautier V."/>
            <person name="Ament-Velasquez S.L."/>
            <person name="Kruys A."/>
            <person name="Hutchinson M.I."/>
            <person name="Powell A.J."/>
            <person name="Barry K."/>
            <person name="Miller A.N."/>
            <person name="Grigoriev I.V."/>
            <person name="Debuchy R."/>
            <person name="Gladieux P."/>
            <person name="Thoren M.H."/>
            <person name="Johannesson H."/>
        </authorList>
    </citation>
    <scope>NUCLEOTIDE SEQUENCE</scope>
    <source>
        <strain evidence="2">SMH4607-1</strain>
    </source>
</reference>
<sequence length="72" mass="8367">MPRTLSWWCLYPLRLTHTQSITTPTEKQQVCTILRGFVSNNPSTSKDHRKHPNGRIGWGGKHHFIGLPIRYL</sequence>
<evidence type="ECO:0000313" key="3">
    <source>
        <dbReference type="Proteomes" id="UP001172102"/>
    </source>
</evidence>
<evidence type="ECO:0000313" key="2">
    <source>
        <dbReference type="EMBL" id="KAK0725111.1"/>
    </source>
</evidence>